<sequence>MRGIRTWVASGSGGLKSRAGTLRQSQSSSVLSQMNASKRRKAIPVEKVLIKLADQLAAFDEASLTALWDKYESMAAEFQPTKKWEQAVMILGLIQVVRWKNHLFNHHWAAQQKPKKDLDPPALPLPGSGQKGRESKPAKVLPFRALKDE</sequence>
<accession>A0A1G6A1S9</accession>
<evidence type="ECO:0000256" key="1">
    <source>
        <dbReference type="SAM" id="MobiDB-lite"/>
    </source>
</evidence>
<feature type="region of interest" description="Disordered" evidence="1">
    <location>
        <begin position="110"/>
        <end position="149"/>
    </location>
</feature>
<gene>
    <name evidence="2" type="ORF">SAMN05660653_00081</name>
</gene>
<keyword evidence="3" id="KW-1185">Reference proteome</keyword>
<dbReference type="EMBL" id="FMXO01000001">
    <property type="protein sequence ID" value="SDB02384.1"/>
    <property type="molecule type" value="Genomic_DNA"/>
</dbReference>
<proteinExistence type="predicted"/>
<dbReference type="AlphaFoldDB" id="A0A1G6A1S9"/>
<organism evidence="2 3">
    <name type="scientific">Desulfonatronum thiosulfatophilum</name>
    <dbReference type="NCBI Taxonomy" id="617002"/>
    <lineage>
        <taxon>Bacteria</taxon>
        <taxon>Pseudomonadati</taxon>
        <taxon>Thermodesulfobacteriota</taxon>
        <taxon>Desulfovibrionia</taxon>
        <taxon>Desulfovibrionales</taxon>
        <taxon>Desulfonatronaceae</taxon>
        <taxon>Desulfonatronum</taxon>
    </lineage>
</organism>
<reference evidence="2 3" key="1">
    <citation type="submission" date="2016-10" db="EMBL/GenBank/DDBJ databases">
        <authorList>
            <person name="de Groot N.N."/>
        </authorList>
    </citation>
    <scope>NUCLEOTIDE SEQUENCE [LARGE SCALE GENOMIC DNA]</scope>
    <source>
        <strain evidence="2 3">ASO4-2</strain>
    </source>
</reference>
<name>A0A1G6A1S9_9BACT</name>
<protein>
    <submittedName>
        <fullName evidence="2">Uncharacterized protein</fullName>
    </submittedName>
</protein>
<dbReference type="STRING" id="617002.SAMN05660653_00081"/>
<evidence type="ECO:0000313" key="2">
    <source>
        <dbReference type="EMBL" id="SDB02384.1"/>
    </source>
</evidence>
<evidence type="ECO:0000313" key="3">
    <source>
        <dbReference type="Proteomes" id="UP000198771"/>
    </source>
</evidence>
<dbReference type="Proteomes" id="UP000198771">
    <property type="component" value="Unassembled WGS sequence"/>
</dbReference>